<feature type="compositionally biased region" description="Basic and acidic residues" evidence="1">
    <location>
        <begin position="61"/>
        <end position="73"/>
    </location>
</feature>
<feature type="region of interest" description="Disordered" evidence="1">
    <location>
        <begin position="282"/>
        <end position="301"/>
    </location>
</feature>
<protein>
    <submittedName>
        <fullName evidence="2">Uncharacterized protein</fullName>
    </submittedName>
</protein>
<sequence length="366" mass="40761">MAKMACRSAPTAGFRCGLAGRGSTMAAPAVMNGQVQTKNLRDSDCSQRLADQGANIWSPVQEDREREGSETHRASRMPGGAWTKWAEPGSSRTHPRRLPELGKARERKRAPTPTQTEFRISPHHRAPVEAVTHQRTQHTQQLFAGWPGCETRALGVGGSLVYRRWRAVSMVELANSQVRRFADSWPHGRRRRRRVLARIEIRLALRMKVKRNPTISTTQAGLQCSLLTGCLSDVCHFVVWCLPGSLPTYPRRRTSPDLIPGSQASRSRISLAIRTPAHIWSHSRSRGARPGPSKPRLLSGSGVIDRGRISSSCTFLIDEIAAPWTCDGPKLAAIVFSDKDRQAAQIWIRRGIWPIECWCVCAEAFL</sequence>
<keyword evidence="3" id="KW-1185">Reference proteome</keyword>
<evidence type="ECO:0000313" key="3">
    <source>
        <dbReference type="Proteomes" id="UP001239445"/>
    </source>
</evidence>
<gene>
    <name evidence="2" type="ORF">QBC47DRAFT_464672</name>
</gene>
<accession>A0AAJ0F249</accession>
<feature type="region of interest" description="Disordered" evidence="1">
    <location>
        <begin position="51"/>
        <end position="115"/>
    </location>
</feature>
<evidence type="ECO:0000313" key="2">
    <source>
        <dbReference type="EMBL" id="KAK1750732.1"/>
    </source>
</evidence>
<organism evidence="2 3">
    <name type="scientific">Echria macrotheca</name>
    <dbReference type="NCBI Taxonomy" id="438768"/>
    <lineage>
        <taxon>Eukaryota</taxon>
        <taxon>Fungi</taxon>
        <taxon>Dikarya</taxon>
        <taxon>Ascomycota</taxon>
        <taxon>Pezizomycotina</taxon>
        <taxon>Sordariomycetes</taxon>
        <taxon>Sordariomycetidae</taxon>
        <taxon>Sordariales</taxon>
        <taxon>Schizotheciaceae</taxon>
        <taxon>Echria</taxon>
    </lineage>
</organism>
<reference evidence="2" key="1">
    <citation type="submission" date="2023-06" db="EMBL/GenBank/DDBJ databases">
        <title>Genome-scale phylogeny and comparative genomics of the fungal order Sordariales.</title>
        <authorList>
            <consortium name="Lawrence Berkeley National Laboratory"/>
            <person name="Hensen N."/>
            <person name="Bonometti L."/>
            <person name="Westerberg I."/>
            <person name="Brannstrom I.O."/>
            <person name="Guillou S."/>
            <person name="Cros-Aarteil S."/>
            <person name="Calhoun S."/>
            <person name="Haridas S."/>
            <person name="Kuo A."/>
            <person name="Mondo S."/>
            <person name="Pangilinan J."/>
            <person name="Riley R."/>
            <person name="Labutti K."/>
            <person name="Andreopoulos B."/>
            <person name="Lipzen A."/>
            <person name="Chen C."/>
            <person name="Yanf M."/>
            <person name="Daum C."/>
            <person name="Ng V."/>
            <person name="Clum A."/>
            <person name="Steindorff A."/>
            <person name="Ohm R."/>
            <person name="Martin F."/>
            <person name="Silar P."/>
            <person name="Natvig D."/>
            <person name="Lalanne C."/>
            <person name="Gautier V."/>
            <person name="Ament-Velasquez S.L."/>
            <person name="Kruys A."/>
            <person name="Hutchinson M.I."/>
            <person name="Powell A.J."/>
            <person name="Barry K."/>
            <person name="Miller A.N."/>
            <person name="Grigoriev I.V."/>
            <person name="Debuchy R."/>
            <person name="Gladieux P."/>
            <person name="Thoren M.H."/>
            <person name="Johannesson H."/>
        </authorList>
    </citation>
    <scope>NUCLEOTIDE SEQUENCE</scope>
    <source>
        <strain evidence="2">PSN4</strain>
    </source>
</reference>
<dbReference type="Proteomes" id="UP001239445">
    <property type="component" value="Unassembled WGS sequence"/>
</dbReference>
<proteinExistence type="predicted"/>
<comment type="caution">
    <text evidence="2">The sequence shown here is derived from an EMBL/GenBank/DDBJ whole genome shotgun (WGS) entry which is preliminary data.</text>
</comment>
<dbReference type="EMBL" id="MU839845">
    <property type="protein sequence ID" value="KAK1750732.1"/>
    <property type="molecule type" value="Genomic_DNA"/>
</dbReference>
<evidence type="ECO:0000256" key="1">
    <source>
        <dbReference type="SAM" id="MobiDB-lite"/>
    </source>
</evidence>
<dbReference type="AlphaFoldDB" id="A0AAJ0F249"/>
<name>A0AAJ0F249_9PEZI</name>